<name>A0ABN7AQG2_9HEMI</name>
<keyword evidence="5" id="KW-1185">Reference proteome</keyword>
<dbReference type="SUPFAM" id="SSF53223">
    <property type="entry name" value="Aminoacid dehydrogenase-like, N-terminal domain"/>
    <property type="match status" value="1"/>
</dbReference>
<feature type="domain" description="Tetrahydrofolate dehydrogenase/cyclohydrolase NAD(P)-binding" evidence="3">
    <location>
        <begin position="162"/>
        <end position="318"/>
    </location>
</feature>
<dbReference type="InterPro" id="IPR046346">
    <property type="entry name" value="Aminoacid_DH-like_N_sf"/>
</dbReference>
<dbReference type="InterPro" id="IPR020630">
    <property type="entry name" value="THF_DH/CycHdrlase_cat_dom"/>
</dbReference>
<dbReference type="InterPro" id="IPR000672">
    <property type="entry name" value="THF_DH/CycHdrlase"/>
</dbReference>
<evidence type="ECO:0000313" key="4">
    <source>
        <dbReference type="EMBL" id="BES92632.1"/>
    </source>
</evidence>
<dbReference type="Gene3D" id="3.40.50.720">
    <property type="entry name" value="NAD(P)-binding Rossmann-like Domain"/>
    <property type="match status" value="1"/>
</dbReference>
<dbReference type="PANTHER" id="PTHR48099">
    <property type="entry name" value="C-1-TETRAHYDROFOLATE SYNTHASE, CYTOPLASMIC-RELATED"/>
    <property type="match status" value="1"/>
</dbReference>
<dbReference type="InterPro" id="IPR036291">
    <property type="entry name" value="NAD(P)-bd_dom_sf"/>
</dbReference>
<dbReference type="HAMAP" id="MF_01576">
    <property type="entry name" value="THF_DHG_CYH"/>
    <property type="match status" value="1"/>
</dbReference>
<evidence type="ECO:0000313" key="5">
    <source>
        <dbReference type="Proteomes" id="UP001307889"/>
    </source>
</evidence>
<dbReference type="InterPro" id="IPR020631">
    <property type="entry name" value="THF_DH/CycHdrlase_NAD-bd_dom"/>
</dbReference>
<accession>A0ABN7AQG2</accession>
<proteinExistence type="inferred from homology"/>
<dbReference type="SUPFAM" id="SSF51735">
    <property type="entry name" value="NAD(P)-binding Rossmann-fold domains"/>
    <property type="match status" value="1"/>
</dbReference>
<dbReference type="Pfam" id="PF02882">
    <property type="entry name" value="THF_DHG_CYH_C"/>
    <property type="match status" value="1"/>
</dbReference>
<sequence>MNSRLTKCLGHSYTLMSLRSKRNKSTVIDGKLVFENVLKDLRQEISAFVASGNKPPSLTALTAGYDPSSLSYVKIKRKAAQSVGVDCNIVELRSSYTDDDVLRIISQLNKDDRVDGILVQLPLFPHNNERIICDAVAHRKDVDGTSAASLGNLCLNTDHFIPCTALAVHHILKNVIGLDYCGKRAVVIGRSKHVGLPIAILLHSSEQYGDIEGLNMTTTIAHRHTPRNTLIELSSSADVLVSAAGVPGLVTADMVKPGAIVLDVGVTKTVTPEGKSVFRGDVNFADVQNKVMYITSVPGGIGPVTVAMLMRNVFKSARIREAKLRSEEAIETNQNQ</sequence>
<dbReference type="Pfam" id="PF00763">
    <property type="entry name" value="THF_DHG_CYH"/>
    <property type="match status" value="1"/>
</dbReference>
<dbReference type="EMBL" id="AP028911">
    <property type="protein sequence ID" value="BES92632.1"/>
    <property type="molecule type" value="Genomic_DNA"/>
</dbReference>
<keyword evidence="1" id="KW-0554">One-carbon metabolism</keyword>
<dbReference type="PRINTS" id="PR00085">
    <property type="entry name" value="THFDHDRGNASE"/>
</dbReference>
<dbReference type="Proteomes" id="UP001307889">
    <property type="component" value="Chromosome 3"/>
</dbReference>
<dbReference type="Gene3D" id="3.40.50.10860">
    <property type="entry name" value="Leucine Dehydrogenase, chain A, domain 1"/>
    <property type="match status" value="1"/>
</dbReference>
<protein>
    <submittedName>
        <fullName evidence="4">Methylenetetrahydrofolate dehydrogenase</fullName>
    </submittedName>
</protein>
<evidence type="ECO:0000256" key="1">
    <source>
        <dbReference type="ARBA" id="ARBA00022563"/>
    </source>
</evidence>
<organism evidence="4 5">
    <name type="scientific">Nesidiocoris tenuis</name>
    <dbReference type="NCBI Taxonomy" id="355587"/>
    <lineage>
        <taxon>Eukaryota</taxon>
        <taxon>Metazoa</taxon>
        <taxon>Ecdysozoa</taxon>
        <taxon>Arthropoda</taxon>
        <taxon>Hexapoda</taxon>
        <taxon>Insecta</taxon>
        <taxon>Pterygota</taxon>
        <taxon>Neoptera</taxon>
        <taxon>Paraneoptera</taxon>
        <taxon>Hemiptera</taxon>
        <taxon>Heteroptera</taxon>
        <taxon>Panheteroptera</taxon>
        <taxon>Cimicomorpha</taxon>
        <taxon>Miridae</taxon>
        <taxon>Dicyphina</taxon>
        <taxon>Nesidiocoris</taxon>
    </lineage>
</organism>
<feature type="domain" description="Tetrahydrofolate dehydrogenase/cyclohydrolase catalytic" evidence="2">
    <location>
        <begin position="28"/>
        <end position="143"/>
    </location>
</feature>
<dbReference type="CDD" id="cd01080">
    <property type="entry name" value="NAD_bind_m-THF_DH_Cyclohyd"/>
    <property type="match status" value="1"/>
</dbReference>
<reference evidence="4 5" key="1">
    <citation type="submission" date="2023-09" db="EMBL/GenBank/DDBJ databases">
        <title>Nesidiocoris tenuis whole genome shotgun sequence.</title>
        <authorList>
            <person name="Shibata T."/>
            <person name="Shimoda M."/>
            <person name="Kobayashi T."/>
            <person name="Uehara T."/>
        </authorList>
    </citation>
    <scope>NUCLEOTIDE SEQUENCE [LARGE SCALE GENOMIC DNA]</scope>
    <source>
        <strain evidence="4 5">Japan</strain>
    </source>
</reference>
<dbReference type="PANTHER" id="PTHR48099:SF11">
    <property type="entry name" value="BIFUNCTIONAL METHYLENETETRAHYDROFOLATE DEHYDROGENASE_CYCLOHYDROLASE, MITOCHONDRIAL"/>
    <property type="match status" value="1"/>
</dbReference>
<evidence type="ECO:0000259" key="3">
    <source>
        <dbReference type="Pfam" id="PF02882"/>
    </source>
</evidence>
<gene>
    <name evidence="4" type="ORF">NTJ_05441</name>
</gene>
<evidence type="ECO:0000259" key="2">
    <source>
        <dbReference type="Pfam" id="PF00763"/>
    </source>
</evidence>